<feature type="compositionally biased region" description="Low complexity" evidence="1">
    <location>
        <begin position="299"/>
        <end position="354"/>
    </location>
</feature>
<feature type="transmembrane region" description="Helical" evidence="2">
    <location>
        <begin position="168"/>
        <end position="186"/>
    </location>
</feature>
<feature type="compositionally biased region" description="Polar residues" evidence="1">
    <location>
        <begin position="355"/>
        <end position="374"/>
    </location>
</feature>
<evidence type="ECO:0000313" key="3">
    <source>
        <dbReference type="EMBL" id="HJC72701.1"/>
    </source>
</evidence>
<accession>A0A9D2TKR4</accession>
<sequence length="381" mass="40574">MKNKISNLPMLGARFLLCLSSALLALLLSLQFTLFNESYLLSTLESTNYFPTVAHTAKTVCEGLFSQAGFGAGLVTNYISEDTVTADITSALYNRFRNAGLKTNARFATLAVNLQDAMNAETGVIASEDEYARFMSLQASCEASYQTMVSPPFDTPLSIVLQYRSMRAVLFPAVAILILLSVFSLFKLSENMKQFFDNISRGLLPAGFACVLAGLSFVLFSGFQAWMPAENIAHTAFTKWIGGLFPYLAVLGILVGGAGLAVYAFLVRQIHLKQKSGAKGKGGKLMSTPVPPSRKADGAQPAVQQAQSAAAPSALPASPAPAAAPAQRQAVSPAQEHQAHQQPAQTTAPVQNQAGQNGVTVSLPQNSNQENAPGNRNIRLP</sequence>
<proteinExistence type="predicted"/>
<keyword evidence="2" id="KW-0812">Transmembrane</keyword>
<organism evidence="3 4">
    <name type="scientific">Candidatus Ruthenibacterium merdavium</name>
    <dbReference type="NCBI Taxonomy" id="2838752"/>
    <lineage>
        <taxon>Bacteria</taxon>
        <taxon>Bacillati</taxon>
        <taxon>Bacillota</taxon>
        <taxon>Clostridia</taxon>
        <taxon>Eubacteriales</taxon>
        <taxon>Oscillospiraceae</taxon>
        <taxon>Ruthenibacterium</taxon>
    </lineage>
</organism>
<evidence type="ECO:0000256" key="1">
    <source>
        <dbReference type="SAM" id="MobiDB-lite"/>
    </source>
</evidence>
<keyword evidence="2" id="KW-0472">Membrane</keyword>
<feature type="transmembrane region" description="Helical" evidence="2">
    <location>
        <begin position="206"/>
        <end position="227"/>
    </location>
</feature>
<comment type="caution">
    <text evidence="3">The sequence shown here is derived from an EMBL/GenBank/DDBJ whole genome shotgun (WGS) entry which is preliminary data.</text>
</comment>
<name>A0A9D2TKR4_9FIRM</name>
<feature type="region of interest" description="Disordered" evidence="1">
    <location>
        <begin position="277"/>
        <end position="381"/>
    </location>
</feature>
<evidence type="ECO:0000256" key="2">
    <source>
        <dbReference type="SAM" id="Phobius"/>
    </source>
</evidence>
<gene>
    <name evidence="3" type="ORF">H9698_07920</name>
</gene>
<reference evidence="3" key="2">
    <citation type="submission" date="2021-04" db="EMBL/GenBank/DDBJ databases">
        <authorList>
            <person name="Gilroy R."/>
        </authorList>
    </citation>
    <scope>NUCLEOTIDE SEQUENCE</scope>
    <source>
        <strain evidence="3">5933</strain>
    </source>
</reference>
<reference evidence="3" key="1">
    <citation type="journal article" date="2021" name="PeerJ">
        <title>Extensive microbial diversity within the chicken gut microbiome revealed by metagenomics and culture.</title>
        <authorList>
            <person name="Gilroy R."/>
            <person name="Ravi A."/>
            <person name="Getino M."/>
            <person name="Pursley I."/>
            <person name="Horton D.L."/>
            <person name="Alikhan N.F."/>
            <person name="Baker D."/>
            <person name="Gharbi K."/>
            <person name="Hall N."/>
            <person name="Watson M."/>
            <person name="Adriaenssens E.M."/>
            <person name="Foster-Nyarko E."/>
            <person name="Jarju S."/>
            <person name="Secka A."/>
            <person name="Antonio M."/>
            <person name="Oren A."/>
            <person name="Chaudhuri R.R."/>
            <person name="La Ragione R."/>
            <person name="Hildebrand F."/>
            <person name="Pallen M.J."/>
        </authorList>
    </citation>
    <scope>NUCLEOTIDE SEQUENCE</scope>
    <source>
        <strain evidence="3">5933</strain>
    </source>
</reference>
<dbReference type="EMBL" id="DWWA01000038">
    <property type="protein sequence ID" value="HJC72701.1"/>
    <property type="molecule type" value="Genomic_DNA"/>
</dbReference>
<feature type="transmembrane region" description="Helical" evidence="2">
    <location>
        <begin position="247"/>
        <end position="266"/>
    </location>
</feature>
<keyword evidence="2" id="KW-1133">Transmembrane helix</keyword>
<protein>
    <submittedName>
        <fullName evidence="3">Uncharacterized protein</fullName>
    </submittedName>
</protein>
<evidence type="ECO:0000313" key="4">
    <source>
        <dbReference type="Proteomes" id="UP000823918"/>
    </source>
</evidence>
<dbReference type="AlphaFoldDB" id="A0A9D2TKR4"/>
<dbReference type="Proteomes" id="UP000823918">
    <property type="component" value="Unassembled WGS sequence"/>
</dbReference>